<evidence type="ECO:0000313" key="3">
    <source>
        <dbReference type="EMBL" id="MDM8267395.1"/>
    </source>
</evidence>
<sequence length="437" mass="51276">MTNDINFWTGIKDPHLKPDKPFLTEDKELKIIHLIQSYPMHCPLCGQLMRRNGFRKKPVTIKILSLAGKPAVLKIRKQQYLCPPSAQCPKRVTKVAEVQGVKFACRIANVVKYHIVQELSENESMRTIASHHNVSINTVERQLEGLEDTFKTNPHWLPATIAFDDFKSGKFAQSKMSMILMNPQNHRTIDIIQFRNSRFMRSYFLSHYSKKARWSVKIVVVDLFEPYRNLIHELFPKAIIVADHFHVVVQAYRALQSVRLKVMKEYGANTHEYRALKHFWKLLMAKEGQLDYLHYYSRRNFEHARLSNQEVVERLLNFSSELRTAYEYYQDLITAISHHSQALLDQLIKRNNLPNAIRRVKRTLVKHCQEIIASFYTRLTNGPIEGTNNKIKVIKRTAYGYRNFFHFRIRILVSLKTSNLMIRELSTKRTRPKAKVA</sequence>
<dbReference type="Pfam" id="PF14690">
    <property type="entry name" value="Zn_ribbon_ISL3"/>
    <property type="match status" value="1"/>
</dbReference>
<feature type="domain" description="Transposase IS204/IS1001/IS1096/IS1165 zinc-finger" evidence="2">
    <location>
        <begin position="39"/>
        <end position="83"/>
    </location>
</feature>
<dbReference type="Proteomes" id="UP001529343">
    <property type="component" value="Unassembled WGS sequence"/>
</dbReference>
<reference evidence="4" key="1">
    <citation type="submission" date="2023-06" db="EMBL/GenBank/DDBJ databases">
        <title>Identification and characterization of horizontal gene transfer across gut microbiota members of farm animals based on homology search.</title>
        <authorList>
            <person name="Zeman M."/>
            <person name="Kubasova T."/>
            <person name="Jahodarova E."/>
            <person name="Nykrynova M."/>
            <person name="Rychlik I."/>
        </authorList>
    </citation>
    <scope>NUCLEOTIDE SEQUENCE [LARGE SCALE GENOMIC DNA]</scope>
    <source>
        <strain evidence="4">161_Gplus</strain>
    </source>
</reference>
<name>A0ABT7V258_9LACO</name>
<feature type="domain" description="Transposase IS204/IS1001/IS1096/IS1165 DDE" evidence="1">
    <location>
        <begin position="162"/>
        <end position="411"/>
    </location>
</feature>
<organism evidence="3 4">
    <name type="scientific">Limosilactobacillus pontis</name>
    <dbReference type="NCBI Taxonomy" id="35787"/>
    <lineage>
        <taxon>Bacteria</taxon>
        <taxon>Bacillati</taxon>
        <taxon>Bacillota</taxon>
        <taxon>Bacilli</taxon>
        <taxon>Lactobacillales</taxon>
        <taxon>Lactobacillaceae</taxon>
        <taxon>Limosilactobacillus</taxon>
    </lineage>
</organism>
<dbReference type="InterPro" id="IPR047951">
    <property type="entry name" value="Transpos_ISL3"/>
</dbReference>
<dbReference type="RefSeq" id="WP_289586720.1">
    <property type="nucleotide sequence ID" value="NZ_JAUDDW010000080.1"/>
</dbReference>
<protein>
    <submittedName>
        <fullName evidence="3">ISL3 family transposase</fullName>
    </submittedName>
</protein>
<dbReference type="InterPro" id="IPR002560">
    <property type="entry name" value="Transposase_DDE"/>
</dbReference>
<gene>
    <name evidence="3" type="ORF">QUW44_09760</name>
</gene>
<evidence type="ECO:0000259" key="1">
    <source>
        <dbReference type="Pfam" id="PF01610"/>
    </source>
</evidence>
<dbReference type="EMBL" id="JAUDDW010000080">
    <property type="protein sequence ID" value="MDM8267395.1"/>
    <property type="molecule type" value="Genomic_DNA"/>
</dbReference>
<evidence type="ECO:0000313" key="4">
    <source>
        <dbReference type="Proteomes" id="UP001529343"/>
    </source>
</evidence>
<dbReference type="Pfam" id="PF01610">
    <property type="entry name" value="DDE_Tnp_ISL3"/>
    <property type="match status" value="1"/>
</dbReference>
<dbReference type="NCBIfam" id="NF033550">
    <property type="entry name" value="transpos_ISL3"/>
    <property type="match status" value="1"/>
</dbReference>
<dbReference type="PANTHER" id="PTHR33498:SF1">
    <property type="entry name" value="TRANSPOSASE FOR INSERTION SEQUENCE ELEMENT IS1557"/>
    <property type="match status" value="1"/>
</dbReference>
<evidence type="ECO:0000259" key="2">
    <source>
        <dbReference type="Pfam" id="PF14690"/>
    </source>
</evidence>
<keyword evidence="4" id="KW-1185">Reference proteome</keyword>
<dbReference type="PANTHER" id="PTHR33498">
    <property type="entry name" value="TRANSPOSASE FOR INSERTION SEQUENCE ELEMENT IS1557"/>
    <property type="match status" value="1"/>
</dbReference>
<dbReference type="InterPro" id="IPR029261">
    <property type="entry name" value="Transposase_Znf"/>
</dbReference>
<comment type="caution">
    <text evidence="3">The sequence shown here is derived from an EMBL/GenBank/DDBJ whole genome shotgun (WGS) entry which is preliminary data.</text>
</comment>
<reference evidence="3 4" key="2">
    <citation type="submission" date="2023-06" db="EMBL/GenBank/DDBJ databases">
        <authorList>
            <person name="Zeman M."/>
            <person name="Kubasova T."/>
            <person name="Jahodarova E."/>
            <person name="Nykrynova M."/>
            <person name="Rychlik I."/>
        </authorList>
    </citation>
    <scope>NUCLEOTIDE SEQUENCE [LARGE SCALE GENOMIC DNA]</scope>
    <source>
        <strain evidence="3 4">161_Gplus</strain>
    </source>
</reference>
<proteinExistence type="predicted"/>
<accession>A0ABT7V258</accession>